<keyword evidence="1" id="KW-0472">Membrane</keyword>
<accession>A0ABV6BBZ9</accession>
<protein>
    <recommendedName>
        <fullName evidence="4">Acyltransferase</fullName>
    </recommendedName>
</protein>
<proteinExistence type="predicted"/>
<dbReference type="EMBL" id="JBHLXP010000001">
    <property type="protein sequence ID" value="MFC0047602.1"/>
    <property type="molecule type" value="Genomic_DNA"/>
</dbReference>
<gene>
    <name evidence="2" type="ORF">ACFFJP_04755</name>
</gene>
<keyword evidence="3" id="KW-1185">Reference proteome</keyword>
<evidence type="ECO:0000313" key="2">
    <source>
        <dbReference type="EMBL" id="MFC0047602.1"/>
    </source>
</evidence>
<evidence type="ECO:0000313" key="3">
    <source>
        <dbReference type="Proteomes" id="UP001589813"/>
    </source>
</evidence>
<keyword evidence="1" id="KW-0812">Transmembrane</keyword>
<feature type="transmembrane region" description="Helical" evidence="1">
    <location>
        <begin position="121"/>
        <end position="143"/>
    </location>
</feature>
<dbReference type="Proteomes" id="UP001589813">
    <property type="component" value="Unassembled WGS sequence"/>
</dbReference>
<name>A0ABV6BBZ9_9GAMM</name>
<evidence type="ECO:0000256" key="1">
    <source>
        <dbReference type="SAM" id="Phobius"/>
    </source>
</evidence>
<evidence type="ECO:0008006" key="4">
    <source>
        <dbReference type="Google" id="ProtNLM"/>
    </source>
</evidence>
<sequence>MQSLGWRDYAARRTGLPVGSRGELRQNLYRAFTASSFGRFWQIWNPLFGFYLQLWLYRPLQRRLPQSLALWLTFVGNGMLHDAVTMLVRQDVALFFTPWFSLMGAYVLAEKRFGLRLTAGRPVLAMCYHASLLAGAAVLAGFARI</sequence>
<keyword evidence="1" id="KW-1133">Transmembrane helix</keyword>
<reference evidence="2 3" key="1">
    <citation type="submission" date="2024-09" db="EMBL/GenBank/DDBJ databases">
        <authorList>
            <person name="Sun Q."/>
            <person name="Mori K."/>
        </authorList>
    </citation>
    <scope>NUCLEOTIDE SEQUENCE [LARGE SCALE GENOMIC DNA]</scope>
    <source>
        <strain evidence="2 3">KCTC 23315</strain>
    </source>
</reference>
<comment type="caution">
    <text evidence="2">The sequence shown here is derived from an EMBL/GenBank/DDBJ whole genome shotgun (WGS) entry which is preliminary data.</text>
</comment>
<feature type="transmembrane region" description="Helical" evidence="1">
    <location>
        <begin position="92"/>
        <end position="109"/>
    </location>
</feature>
<dbReference type="RefSeq" id="WP_377241027.1">
    <property type="nucleotide sequence ID" value="NZ_JBHLXP010000001.1"/>
</dbReference>
<organism evidence="2 3">
    <name type="scientific">Rheinheimera tilapiae</name>
    <dbReference type="NCBI Taxonomy" id="875043"/>
    <lineage>
        <taxon>Bacteria</taxon>
        <taxon>Pseudomonadati</taxon>
        <taxon>Pseudomonadota</taxon>
        <taxon>Gammaproteobacteria</taxon>
        <taxon>Chromatiales</taxon>
        <taxon>Chromatiaceae</taxon>
        <taxon>Rheinheimera</taxon>
    </lineage>
</organism>